<gene>
    <name evidence="2" type="ORF">BN1221_03264</name>
</gene>
<keyword evidence="1" id="KW-0812">Transmembrane</keyword>
<dbReference type="AlphaFoldDB" id="A0A0G4JYL0"/>
<proteinExistence type="predicted"/>
<feature type="transmembrane region" description="Helical" evidence="1">
    <location>
        <begin position="12"/>
        <end position="30"/>
    </location>
</feature>
<dbReference type="EMBL" id="CGIG01000001">
    <property type="protein sequence ID" value="CPR18535.1"/>
    <property type="molecule type" value="Genomic_DNA"/>
</dbReference>
<evidence type="ECO:0000313" key="3">
    <source>
        <dbReference type="Proteomes" id="UP000044377"/>
    </source>
</evidence>
<sequence length="41" mass="4852">MPAVIKYNRFGYPIAVILLPFIYKHGAIMINKIERFGFVFY</sequence>
<reference evidence="3" key="1">
    <citation type="submission" date="2015-01" db="EMBL/GenBank/DDBJ databases">
        <authorList>
            <person name="Paterson Steve"/>
        </authorList>
    </citation>
    <scope>NUCLEOTIDE SEQUENCE [LARGE SCALE GENOMIC DNA]</scope>
    <source>
        <strain evidence="3">OBR1</strain>
    </source>
</reference>
<dbReference type="Proteomes" id="UP000044377">
    <property type="component" value="Unassembled WGS sequence"/>
</dbReference>
<keyword evidence="3" id="KW-1185">Reference proteome</keyword>
<protein>
    <submittedName>
        <fullName evidence="2">Uncharacterized protein</fullName>
    </submittedName>
</protein>
<evidence type="ECO:0000256" key="1">
    <source>
        <dbReference type="SAM" id="Phobius"/>
    </source>
</evidence>
<organism evidence="2 3">
    <name type="scientific">Brenneria goodwinii</name>
    <dbReference type="NCBI Taxonomy" id="1109412"/>
    <lineage>
        <taxon>Bacteria</taxon>
        <taxon>Pseudomonadati</taxon>
        <taxon>Pseudomonadota</taxon>
        <taxon>Gammaproteobacteria</taxon>
        <taxon>Enterobacterales</taxon>
        <taxon>Pectobacteriaceae</taxon>
        <taxon>Brenneria</taxon>
    </lineage>
</organism>
<name>A0A0G4JYL0_9GAMM</name>
<accession>A0A0G4JYL0</accession>
<keyword evidence="1" id="KW-0472">Membrane</keyword>
<keyword evidence="1" id="KW-1133">Transmembrane helix</keyword>
<evidence type="ECO:0000313" key="2">
    <source>
        <dbReference type="EMBL" id="CPR18535.1"/>
    </source>
</evidence>